<sequence>MSPTTMPTGAPRHYGSQRAQYCPRPPPAVSRHQRHLPSHPSNATSSSGAHMTAEQTFSSSTEASAPSWSMTRPQSAWSVRTDQAPISPSGCPPSRTRHVSERPRPRNTIPLPPQVSDDVDVIPLLKSGSGIIIDLKMAPAALYRHSELRGWNSYLSQPATCPAIPSMTLVHPALPWAVTVHRSRYEWVTVEDVLRRLLEAVREPVNAQLVEEDWNATRMNGARTMSDYLPGSRLAGLRKSRRGEDVWYMDVI</sequence>
<dbReference type="EMBL" id="JBANRG010000062">
    <property type="protein sequence ID" value="KAK7441558.1"/>
    <property type="molecule type" value="Genomic_DNA"/>
</dbReference>
<feature type="compositionally biased region" description="Polar residues" evidence="1">
    <location>
        <begin position="39"/>
        <end position="57"/>
    </location>
</feature>
<keyword evidence="3" id="KW-0418">Kinase</keyword>
<keyword evidence="3" id="KW-0808">Transferase</keyword>
<feature type="region of interest" description="Disordered" evidence="1">
    <location>
        <begin position="1"/>
        <end position="114"/>
    </location>
</feature>
<feature type="domain" description="DUF6699" evidence="2">
    <location>
        <begin position="133"/>
        <end position="218"/>
    </location>
</feature>
<dbReference type="Pfam" id="PF20415">
    <property type="entry name" value="DUF6699"/>
    <property type="match status" value="1"/>
</dbReference>
<evidence type="ECO:0000313" key="3">
    <source>
        <dbReference type="EMBL" id="KAK7441558.1"/>
    </source>
</evidence>
<keyword evidence="4" id="KW-1185">Reference proteome</keyword>
<name>A0ABR1IX30_9AGAR</name>
<proteinExistence type="predicted"/>
<dbReference type="GO" id="GO:0016301">
    <property type="term" value="F:kinase activity"/>
    <property type="evidence" value="ECO:0007669"/>
    <property type="project" value="UniProtKB-KW"/>
</dbReference>
<evidence type="ECO:0000259" key="2">
    <source>
        <dbReference type="Pfam" id="PF20415"/>
    </source>
</evidence>
<feature type="compositionally biased region" description="Low complexity" evidence="1">
    <location>
        <begin position="58"/>
        <end position="69"/>
    </location>
</feature>
<evidence type="ECO:0000313" key="4">
    <source>
        <dbReference type="Proteomes" id="UP001498398"/>
    </source>
</evidence>
<accession>A0ABR1IX30</accession>
<dbReference type="Proteomes" id="UP001498398">
    <property type="component" value="Unassembled WGS sequence"/>
</dbReference>
<comment type="caution">
    <text evidence="3">The sequence shown here is derived from an EMBL/GenBank/DDBJ whole genome shotgun (WGS) entry which is preliminary data.</text>
</comment>
<dbReference type="InterPro" id="IPR046522">
    <property type="entry name" value="DUF6699"/>
</dbReference>
<feature type="compositionally biased region" description="Polar residues" evidence="1">
    <location>
        <begin position="70"/>
        <end position="86"/>
    </location>
</feature>
<reference evidence="3 4" key="1">
    <citation type="submission" date="2024-01" db="EMBL/GenBank/DDBJ databases">
        <title>A draft genome for the cacao thread blight pathogen Marasmiellus scandens.</title>
        <authorList>
            <person name="Baruah I.K."/>
            <person name="Leung J."/>
            <person name="Bukari Y."/>
            <person name="Amoako-Attah I."/>
            <person name="Meinhardt L.W."/>
            <person name="Bailey B.A."/>
            <person name="Cohen S.P."/>
        </authorList>
    </citation>
    <scope>NUCLEOTIDE SEQUENCE [LARGE SCALE GENOMIC DNA]</scope>
    <source>
        <strain evidence="3 4">GH-19</strain>
    </source>
</reference>
<protein>
    <submittedName>
        <fullName evidence="3">Mitogen-Activated Protein Kinase Kinase Kinase 8</fullName>
    </submittedName>
</protein>
<organism evidence="3 4">
    <name type="scientific">Marasmiellus scandens</name>
    <dbReference type="NCBI Taxonomy" id="2682957"/>
    <lineage>
        <taxon>Eukaryota</taxon>
        <taxon>Fungi</taxon>
        <taxon>Dikarya</taxon>
        <taxon>Basidiomycota</taxon>
        <taxon>Agaricomycotina</taxon>
        <taxon>Agaricomycetes</taxon>
        <taxon>Agaricomycetidae</taxon>
        <taxon>Agaricales</taxon>
        <taxon>Marasmiineae</taxon>
        <taxon>Omphalotaceae</taxon>
        <taxon>Marasmiellus</taxon>
    </lineage>
</organism>
<gene>
    <name evidence="3" type="primary">MAP3K8_3</name>
    <name evidence="3" type="ORF">VKT23_016551</name>
</gene>
<evidence type="ECO:0000256" key="1">
    <source>
        <dbReference type="SAM" id="MobiDB-lite"/>
    </source>
</evidence>